<protein>
    <submittedName>
        <fullName evidence="2">Uncharacterized protein</fullName>
    </submittedName>
</protein>
<organism evidence="2">
    <name type="scientific">Rhizophora mucronata</name>
    <name type="common">Asiatic mangrove</name>
    <dbReference type="NCBI Taxonomy" id="61149"/>
    <lineage>
        <taxon>Eukaryota</taxon>
        <taxon>Viridiplantae</taxon>
        <taxon>Streptophyta</taxon>
        <taxon>Embryophyta</taxon>
        <taxon>Tracheophyta</taxon>
        <taxon>Spermatophyta</taxon>
        <taxon>Magnoliopsida</taxon>
        <taxon>eudicotyledons</taxon>
        <taxon>Gunneridae</taxon>
        <taxon>Pentapetalae</taxon>
        <taxon>rosids</taxon>
        <taxon>fabids</taxon>
        <taxon>Malpighiales</taxon>
        <taxon>Rhizophoraceae</taxon>
        <taxon>Rhizophora</taxon>
    </lineage>
</organism>
<evidence type="ECO:0000313" key="2">
    <source>
        <dbReference type="EMBL" id="MBX36869.1"/>
    </source>
</evidence>
<evidence type="ECO:0000256" key="1">
    <source>
        <dbReference type="SAM" id="MobiDB-lite"/>
    </source>
</evidence>
<dbReference type="AlphaFoldDB" id="A0A2P2N324"/>
<proteinExistence type="predicted"/>
<feature type="region of interest" description="Disordered" evidence="1">
    <location>
        <begin position="1"/>
        <end position="25"/>
    </location>
</feature>
<name>A0A2P2N324_RHIMU</name>
<accession>A0A2P2N324</accession>
<dbReference type="EMBL" id="GGEC01056385">
    <property type="protein sequence ID" value="MBX36869.1"/>
    <property type="molecule type" value="Transcribed_RNA"/>
</dbReference>
<reference evidence="2" key="1">
    <citation type="submission" date="2018-02" db="EMBL/GenBank/DDBJ databases">
        <title>Rhizophora mucronata_Transcriptome.</title>
        <authorList>
            <person name="Meera S.P."/>
            <person name="Sreeshan A."/>
            <person name="Augustine A."/>
        </authorList>
    </citation>
    <scope>NUCLEOTIDE SEQUENCE</scope>
    <source>
        <tissue evidence="2">Leaf</tissue>
    </source>
</reference>
<sequence>MGDMKIVNTSEVDDRQNSPKKLKFHQSPFVPTNLIVQKLPSLLPRFKEPKNQEINA</sequence>